<accession>A0A4Q7KFX7</accession>
<reference evidence="2 3" key="1">
    <citation type="submission" date="2019-02" db="EMBL/GenBank/DDBJ databases">
        <title>Genomic Encyclopedia of Type Strains, Phase IV (KMG-IV): sequencing the most valuable type-strain genomes for metagenomic binning, comparative biology and taxonomic classification.</title>
        <authorList>
            <person name="Goeker M."/>
        </authorList>
    </citation>
    <scope>NUCLEOTIDE SEQUENCE [LARGE SCALE GENOMIC DNA]</scope>
    <source>
        <strain evidence="2 3">DSM 101727</strain>
    </source>
</reference>
<dbReference type="Proteomes" id="UP000294257">
    <property type="component" value="Unassembled WGS sequence"/>
</dbReference>
<evidence type="ECO:0000313" key="2">
    <source>
        <dbReference type="EMBL" id="RZS32456.1"/>
    </source>
</evidence>
<evidence type="ECO:0000313" key="3">
    <source>
        <dbReference type="Proteomes" id="UP000294257"/>
    </source>
</evidence>
<feature type="region of interest" description="Disordered" evidence="1">
    <location>
        <begin position="51"/>
        <end position="74"/>
    </location>
</feature>
<protein>
    <submittedName>
        <fullName evidence="2">Uncharacterized protein</fullName>
    </submittedName>
</protein>
<dbReference type="InterPro" id="IPR011050">
    <property type="entry name" value="Pectin_lyase_fold/virulence"/>
</dbReference>
<comment type="caution">
    <text evidence="2">The sequence shown here is derived from an EMBL/GenBank/DDBJ whole genome shotgun (WGS) entry which is preliminary data.</text>
</comment>
<evidence type="ECO:0000256" key="1">
    <source>
        <dbReference type="SAM" id="MobiDB-lite"/>
    </source>
</evidence>
<organism evidence="2 3">
    <name type="scientific">Herbihabitans rhizosphaerae</name>
    <dbReference type="NCBI Taxonomy" id="1872711"/>
    <lineage>
        <taxon>Bacteria</taxon>
        <taxon>Bacillati</taxon>
        <taxon>Actinomycetota</taxon>
        <taxon>Actinomycetes</taxon>
        <taxon>Pseudonocardiales</taxon>
        <taxon>Pseudonocardiaceae</taxon>
        <taxon>Herbihabitans</taxon>
    </lineage>
</organism>
<proteinExistence type="predicted"/>
<keyword evidence="3" id="KW-1185">Reference proteome</keyword>
<dbReference type="EMBL" id="SGWQ01000012">
    <property type="protein sequence ID" value="RZS32456.1"/>
    <property type="molecule type" value="Genomic_DNA"/>
</dbReference>
<sequence>MGRDMKYYRILGLVAVAAITLTGCDSTGNASAAAGQAGGVVDTNEPAPVPLPQGLDLGKGNRRTPIPGLPDWSKAGYRGGENLPAAGDYNPDAACRTTPGELAANYGVRADDDADDSLGLQKAIDDIRTSCSPKASFTKLSLIILPAGTLTVTRQLWVDADYLTIRGAGHSTRVVFRPDENTRYDTLTKDGSQWDQDAMTCGKGPKGGWIWPGRGLFRVQSQEIEKSYVDGCREPNRQDLVKGTVNAHWKAGLKLAPKPGDGEYSARAGDTVVHVAKADGDLKPGALVNVRAANTMKMYEEQKALPTEHKLQNLHMRQRIHRVAAVEGKTVTLDGPLEFDVPIKSTSDGAPEIEGAEYESKLAPLADPVIGVGFESFSFTQDMKGLPKAGGGSYDDLTPEKVRNDYGNFAPEYAMHGIVFKWAADGFVRNMKIEMTGSHPVVTEEARNLAIVNNTFDGAWNKGKGGNGYLRGSRVWDSVYADNISRNLRHFTMQWSASGNVVIRNDLDSDLNMHGGWERRNLFELNTVRIPFAHGPSRCTANCGGEVAGDDGETTWYPIWWGAGRKAVKWSGATGPQNVFFNNAMAKQSVQGGPFADYRPNGGDAHTVQQYGWGGGRYQHLERDGGPIADWSGGETANYAGRGVDTAATDPAQSLFLRVPR</sequence>
<dbReference type="PROSITE" id="PS51257">
    <property type="entry name" value="PROKAR_LIPOPROTEIN"/>
    <property type="match status" value="1"/>
</dbReference>
<dbReference type="SUPFAM" id="SSF51126">
    <property type="entry name" value="Pectin lyase-like"/>
    <property type="match status" value="1"/>
</dbReference>
<dbReference type="InterPro" id="IPR012334">
    <property type="entry name" value="Pectin_lyas_fold"/>
</dbReference>
<dbReference type="Gene3D" id="2.160.20.10">
    <property type="entry name" value="Single-stranded right-handed beta-helix, Pectin lyase-like"/>
    <property type="match status" value="1"/>
</dbReference>
<dbReference type="AlphaFoldDB" id="A0A4Q7KFX7"/>
<name>A0A4Q7KFX7_9PSEU</name>
<gene>
    <name evidence="2" type="ORF">EV193_11290</name>
</gene>